<proteinExistence type="predicted"/>
<dbReference type="RefSeq" id="WP_014006239.1">
    <property type="nucleotide sequence ID" value="NC_015856.1"/>
</dbReference>
<keyword evidence="2" id="KW-1185">Reference proteome</keyword>
<dbReference type="AlphaFoldDB" id="G0AKF9"/>
<accession>G0AKF9</accession>
<evidence type="ECO:0000313" key="1">
    <source>
        <dbReference type="EMBL" id="AEK62086.1"/>
    </source>
</evidence>
<sequence length="111" mass="12766">MDRFHLQVAAIALEEGFAVNARKTRMMRSGVRQQVTGIVVNRHSNIPRQEFDNLKAALTNCIRHGPASQNRDGRDNYQQFLAGRVSYVRMVNPQRGERLQRLFEQISWPGS</sequence>
<organism evidence="1 2">
    <name type="scientific">Collimonas fungivorans (strain Ter331)</name>
    <dbReference type="NCBI Taxonomy" id="1005048"/>
    <lineage>
        <taxon>Bacteria</taxon>
        <taxon>Pseudomonadati</taxon>
        <taxon>Pseudomonadota</taxon>
        <taxon>Betaproteobacteria</taxon>
        <taxon>Burkholderiales</taxon>
        <taxon>Oxalobacteraceae</taxon>
        <taxon>Collimonas</taxon>
    </lineage>
</organism>
<reference evidence="1 2" key="3">
    <citation type="journal article" date="2008" name="FEMS Microbiol. Ecol.">
        <title>Identification and characterization of genes underlying chitinolysis in Collimonas fungivorans Ter331.</title>
        <authorList>
            <person name="Fritsche K."/>
            <person name="de Boer W."/>
            <person name="Gerards S."/>
            <person name="van den Berg M."/>
            <person name="van Veen J.A."/>
            <person name="Leveau J.H."/>
        </authorList>
    </citation>
    <scope>NUCLEOTIDE SEQUENCE [LARGE SCALE GENOMIC DNA]</scope>
    <source>
        <strain evidence="1 2">Ter331</strain>
    </source>
</reference>
<dbReference type="Proteomes" id="UP000008392">
    <property type="component" value="Chromosome"/>
</dbReference>
<evidence type="ECO:0000313" key="2">
    <source>
        <dbReference type="Proteomes" id="UP000008392"/>
    </source>
</evidence>
<name>G0AKF9_COLFT</name>
<reference evidence="1 2" key="2">
    <citation type="journal article" date="2006" name="J. Microbiol. Methods">
        <title>Genomic flank-sequencing of plasposon insertion sites for rapid identification of functional genes.</title>
        <authorList>
            <person name="Leveau J.H."/>
            <person name="Gerards S."/>
            <person name="Fritsche K."/>
            <person name="Zondag G."/>
            <person name="van Veen J.A."/>
        </authorList>
    </citation>
    <scope>NUCLEOTIDE SEQUENCE [LARGE SCALE GENOMIC DNA]</scope>
    <source>
        <strain evidence="1 2">Ter331</strain>
    </source>
</reference>
<dbReference type="STRING" id="1005048.CFU_2259"/>
<dbReference type="EMBL" id="CP002745">
    <property type="protein sequence ID" value="AEK62086.1"/>
    <property type="molecule type" value="Genomic_DNA"/>
</dbReference>
<dbReference type="HOGENOM" id="CLU_2154060_0_0_4"/>
<reference evidence="1 2" key="4">
    <citation type="journal article" date="2010" name="Environ. Microbiol.">
        <title>The bacterial genus Collimonas: mycophagy, weathering and other adaptive solutions to life in oligotrophic soil environments.</title>
        <authorList>
            <person name="Leveau J.H."/>
            <person name="Uroz S."/>
            <person name="de Boer W."/>
        </authorList>
    </citation>
    <scope>NUCLEOTIDE SEQUENCE [LARGE SCALE GENOMIC DNA]</scope>
    <source>
        <strain evidence="1 2">Ter331</strain>
    </source>
</reference>
<reference evidence="1 2" key="5">
    <citation type="journal article" date="2011" name="ISME J.">
        <title>Dual transcriptional profiling of a bacterial/fungal confrontation: Collimonas fungivorans versus Aspergillus niger.</title>
        <authorList>
            <person name="Mela F."/>
            <person name="Fritsche K."/>
            <person name="de Boer W."/>
            <person name="van Veen J.A."/>
            <person name="de Graaff L.H."/>
            <person name="van den Berg M."/>
            <person name="Leveau J.H."/>
        </authorList>
    </citation>
    <scope>NUCLEOTIDE SEQUENCE [LARGE SCALE GENOMIC DNA]</scope>
    <source>
        <strain evidence="1 2">Ter331</strain>
    </source>
</reference>
<gene>
    <name evidence="1" type="ordered locus">CFU_2259</name>
</gene>
<dbReference type="KEGG" id="cfu:CFU_2259"/>
<reference evidence="2" key="6">
    <citation type="submission" date="2011-05" db="EMBL/GenBank/DDBJ databases">
        <title>Complete sequence of Collimonas fungivorans Ter331.</title>
        <authorList>
            <person name="Leveau J.H."/>
        </authorList>
    </citation>
    <scope>NUCLEOTIDE SEQUENCE [LARGE SCALE GENOMIC DNA]</scope>
    <source>
        <strain evidence="2">Ter331</strain>
    </source>
</reference>
<protein>
    <submittedName>
        <fullName evidence="1">Uncharacterized protein</fullName>
    </submittedName>
</protein>
<dbReference type="eggNOG" id="COG3344">
    <property type="taxonomic scope" value="Bacteria"/>
</dbReference>
<reference evidence="1 2" key="1">
    <citation type="journal article" date="2004" name="Environ. Microbiol.">
        <title>Phylogeny-function analysis of (meta)genomic libraries: screening for expression of ribosomal RNA genes by large-insert library fluorescent in situ hybridization (LIL-FISH).</title>
        <authorList>
            <person name="Leveau J.H."/>
            <person name="Gerards S."/>
            <person name="de Boer W."/>
            <person name="van Veen J.A."/>
        </authorList>
    </citation>
    <scope>NUCLEOTIDE SEQUENCE [LARGE SCALE GENOMIC DNA]</scope>
    <source>
        <strain evidence="1 2">Ter331</strain>
    </source>
</reference>